<dbReference type="PIRSF" id="PIRSF016396">
    <property type="entry name" value="Prefoldin_subunit_3"/>
    <property type="match status" value="1"/>
</dbReference>
<comment type="caution">
    <text evidence="7">The sequence shown here is derived from an EMBL/GenBank/DDBJ whole genome shotgun (WGS) entry which is preliminary data.</text>
</comment>
<protein>
    <recommendedName>
        <fullName evidence="4">Prefoldin subunit 3</fullName>
    </recommendedName>
</protein>
<gene>
    <name evidence="7" type="ORF">K461DRAFT_292092</name>
</gene>
<feature type="compositionally biased region" description="Polar residues" evidence="6">
    <location>
        <begin position="11"/>
        <end position="24"/>
    </location>
</feature>
<keyword evidence="5" id="KW-0175">Coiled coil</keyword>
<proteinExistence type="inferred from homology"/>
<keyword evidence="8" id="KW-1185">Reference proteome</keyword>
<dbReference type="GO" id="GO:0007021">
    <property type="term" value="P:tubulin complex assembly"/>
    <property type="evidence" value="ECO:0007669"/>
    <property type="project" value="TreeGrafter"/>
</dbReference>
<evidence type="ECO:0000256" key="2">
    <source>
        <dbReference type="ARBA" id="ARBA00011695"/>
    </source>
</evidence>
<dbReference type="CDD" id="cd23156">
    <property type="entry name" value="Prefoldin_3"/>
    <property type="match status" value="1"/>
</dbReference>
<dbReference type="GO" id="GO:0016272">
    <property type="term" value="C:prefoldin complex"/>
    <property type="evidence" value="ECO:0007669"/>
    <property type="project" value="UniProtKB-UniRule"/>
</dbReference>
<organism evidence="7 8">
    <name type="scientific">Myriangium duriaei CBS 260.36</name>
    <dbReference type="NCBI Taxonomy" id="1168546"/>
    <lineage>
        <taxon>Eukaryota</taxon>
        <taxon>Fungi</taxon>
        <taxon>Dikarya</taxon>
        <taxon>Ascomycota</taxon>
        <taxon>Pezizomycotina</taxon>
        <taxon>Dothideomycetes</taxon>
        <taxon>Dothideomycetidae</taxon>
        <taxon>Myriangiales</taxon>
        <taxon>Myriangiaceae</taxon>
        <taxon>Myriangium</taxon>
    </lineage>
</organism>
<comment type="subunit">
    <text evidence="2 4">Heterohexamer of two PFD-alpha type and four PFD-beta type subunits.</text>
</comment>
<dbReference type="InterPro" id="IPR009053">
    <property type="entry name" value="Prefoldin"/>
</dbReference>
<dbReference type="OrthoDB" id="6375174at2759"/>
<evidence type="ECO:0000256" key="1">
    <source>
        <dbReference type="ARBA" id="ARBA00010048"/>
    </source>
</evidence>
<keyword evidence="3 4" id="KW-0143">Chaperone</keyword>
<dbReference type="GO" id="GO:0005737">
    <property type="term" value="C:cytoplasm"/>
    <property type="evidence" value="ECO:0007669"/>
    <property type="project" value="UniProtKB-ARBA"/>
</dbReference>
<evidence type="ECO:0000256" key="6">
    <source>
        <dbReference type="SAM" id="MobiDB-lite"/>
    </source>
</evidence>
<accession>A0A9P4J4D6</accession>
<evidence type="ECO:0000313" key="7">
    <source>
        <dbReference type="EMBL" id="KAF2155212.1"/>
    </source>
</evidence>
<dbReference type="GO" id="GO:0007017">
    <property type="term" value="P:microtubule-based process"/>
    <property type="evidence" value="ECO:0007669"/>
    <property type="project" value="TreeGrafter"/>
</dbReference>
<sequence length="207" mass="23320">MADLAVRSGPEGTSSAAKDGSTNARGIPYAPFVDQVEDYVTSRSEVESTLKSFSEMISKYQFMEANTSRRVAGLRDKIPDIKKTLDMVRFLRSRTEDDEPIQTHFELNDTLYAKADVPTTDEVYLWLGANVMLAYPVEEAETLLKEKLEAAKTSMSNCEEDLDFLREQITTLEVATARVYNWDVGQRRKERLEGKGTRDGEDAEGND</sequence>
<comment type="function">
    <text evidence="4">Binds specifically to cytosolic chaperonin (c-CPN) and transfers target proteins to it. Binds to nascent polypeptide chain and promotes folding in an environment in which there are many competing pathways for nonnative proteins.</text>
</comment>
<evidence type="ECO:0000256" key="5">
    <source>
        <dbReference type="SAM" id="Coils"/>
    </source>
</evidence>
<dbReference type="GO" id="GO:0006457">
    <property type="term" value="P:protein folding"/>
    <property type="evidence" value="ECO:0007669"/>
    <property type="project" value="UniProtKB-UniRule"/>
</dbReference>
<dbReference type="InterPro" id="IPR016655">
    <property type="entry name" value="PFD3"/>
</dbReference>
<dbReference type="InterPro" id="IPR004127">
    <property type="entry name" value="Prefoldin_subunit_alpha"/>
</dbReference>
<dbReference type="PANTHER" id="PTHR12409:SF0">
    <property type="entry name" value="PREFOLDIN SUBUNIT 3"/>
    <property type="match status" value="1"/>
</dbReference>
<dbReference type="Pfam" id="PF02996">
    <property type="entry name" value="Prefoldin"/>
    <property type="match status" value="1"/>
</dbReference>
<dbReference type="SUPFAM" id="SSF46579">
    <property type="entry name" value="Prefoldin"/>
    <property type="match status" value="1"/>
</dbReference>
<feature type="coiled-coil region" evidence="5">
    <location>
        <begin position="148"/>
        <end position="175"/>
    </location>
</feature>
<name>A0A9P4J4D6_9PEZI</name>
<dbReference type="Gene3D" id="1.10.287.370">
    <property type="match status" value="1"/>
</dbReference>
<dbReference type="GO" id="GO:0015631">
    <property type="term" value="F:tubulin binding"/>
    <property type="evidence" value="ECO:0007669"/>
    <property type="project" value="TreeGrafter"/>
</dbReference>
<dbReference type="EMBL" id="ML996083">
    <property type="protein sequence ID" value="KAF2155212.1"/>
    <property type="molecule type" value="Genomic_DNA"/>
</dbReference>
<reference evidence="7" key="1">
    <citation type="journal article" date="2020" name="Stud. Mycol.">
        <title>101 Dothideomycetes genomes: a test case for predicting lifestyles and emergence of pathogens.</title>
        <authorList>
            <person name="Haridas S."/>
            <person name="Albert R."/>
            <person name="Binder M."/>
            <person name="Bloem J."/>
            <person name="Labutti K."/>
            <person name="Salamov A."/>
            <person name="Andreopoulos B."/>
            <person name="Baker S."/>
            <person name="Barry K."/>
            <person name="Bills G."/>
            <person name="Bluhm B."/>
            <person name="Cannon C."/>
            <person name="Castanera R."/>
            <person name="Culley D."/>
            <person name="Daum C."/>
            <person name="Ezra D."/>
            <person name="Gonzalez J."/>
            <person name="Henrissat B."/>
            <person name="Kuo A."/>
            <person name="Liang C."/>
            <person name="Lipzen A."/>
            <person name="Lutzoni F."/>
            <person name="Magnuson J."/>
            <person name="Mondo S."/>
            <person name="Nolan M."/>
            <person name="Ohm R."/>
            <person name="Pangilinan J."/>
            <person name="Park H.-J."/>
            <person name="Ramirez L."/>
            <person name="Alfaro M."/>
            <person name="Sun H."/>
            <person name="Tritt A."/>
            <person name="Yoshinaga Y."/>
            <person name="Zwiers L.-H."/>
            <person name="Turgeon B."/>
            <person name="Goodwin S."/>
            <person name="Spatafora J."/>
            <person name="Crous P."/>
            <person name="Grigoriev I."/>
        </authorList>
    </citation>
    <scope>NUCLEOTIDE SEQUENCE</scope>
    <source>
        <strain evidence="7">CBS 260.36</strain>
    </source>
</reference>
<evidence type="ECO:0000256" key="4">
    <source>
        <dbReference type="PIRNR" id="PIRNR016396"/>
    </source>
</evidence>
<dbReference type="AlphaFoldDB" id="A0A9P4J4D6"/>
<dbReference type="PANTHER" id="PTHR12409">
    <property type="entry name" value="PREFOLDIN SUBUNIT 3"/>
    <property type="match status" value="1"/>
</dbReference>
<evidence type="ECO:0000256" key="3">
    <source>
        <dbReference type="ARBA" id="ARBA00023186"/>
    </source>
</evidence>
<dbReference type="Proteomes" id="UP000799439">
    <property type="component" value="Unassembled WGS sequence"/>
</dbReference>
<evidence type="ECO:0000313" key="8">
    <source>
        <dbReference type="Proteomes" id="UP000799439"/>
    </source>
</evidence>
<comment type="similarity">
    <text evidence="1 4">Belongs to the prefoldin subunit alpha family.</text>
</comment>
<feature type="region of interest" description="Disordered" evidence="6">
    <location>
        <begin position="1"/>
        <end position="24"/>
    </location>
</feature>
<dbReference type="FunFam" id="1.10.287.370:FF:000001">
    <property type="entry name" value="Prefoldin subunit 3"/>
    <property type="match status" value="1"/>
</dbReference>